<keyword evidence="3" id="KW-1185">Reference proteome</keyword>
<feature type="transmembrane region" description="Helical" evidence="1">
    <location>
        <begin position="265"/>
        <end position="287"/>
    </location>
</feature>
<dbReference type="Pfam" id="PF09991">
    <property type="entry name" value="DUF2232"/>
    <property type="match status" value="1"/>
</dbReference>
<keyword evidence="1" id="KW-0472">Membrane</keyword>
<dbReference type="InterPro" id="IPR018710">
    <property type="entry name" value="DUF2232"/>
</dbReference>
<dbReference type="PANTHER" id="PTHR41324">
    <property type="entry name" value="MEMBRANE PROTEIN-RELATED"/>
    <property type="match status" value="1"/>
</dbReference>
<reference evidence="2" key="1">
    <citation type="submission" date="2023-07" db="EMBL/GenBank/DDBJ databases">
        <title>Genomic Encyclopedia of Type Strains, Phase IV (KMG-IV): sequencing the most valuable type-strain genomes for metagenomic binning, comparative biology and taxonomic classification.</title>
        <authorList>
            <person name="Goeker M."/>
        </authorList>
    </citation>
    <scope>NUCLEOTIDE SEQUENCE</scope>
    <source>
        <strain evidence="2">DSM 23947</strain>
    </source>
</reference>
<evidence type="ECO:0000313" key="3">
    <source>
        <dbReference type="Proteomes" id="UP001237207"/>
    </source>
</evidence>
<proteinExistence type="predicted"/>
<name>A0AAJ1T2B6_9BACI</name>
<organism evidence="2 3">
    <name type="scientific">Oikeobacillus pervagus</name>
    <dbReference type="NCBI Taxonomy" id="1325931"/>
    <lineage>
        <taxon>Bacteria</taxon>
        <taxon>Bacillati</taxon>
        <taxon>Bacillota</taxon>
        <taxon>Bacilli</taxon>
        <taxon>Bacillales</taxon>
        <taxon>Bacillaceae</taxon>
        <taxon>Oikeobacillus</taxon>
    </lineage>
</organism>
<dbReference type="Proteomes" id="UP001237207">
    <property type="component" value="Unassembled WGS sequence"/>
</dbReference>
<feature type="transmembrane region" description="Helical" evidence="1">
    <location>
        <begin position="52"/>
        <end position="79"/>
    </location>
</feature>
<dbReference type="EMBL" id="JAUSUC010000019">
    <property type="protein sequence ID" value="MDQ0215396.1"/>
    <property type="molecule type" value="Genomic_DNA"/>
</dbReference>
<evidence type="ECO:0000256" key="1">
    <source>
        <dbReference type="SAM" id="Phobius"/>
    </source>
</evidence>
<keyword evidence="1" id="KW-0812">Transmembrane</keyword>
<keyword evidence="1" id="KW-1133">Transmembrane helix</keyword>
<gene>
    <name evidence="2" type="ORF">J2S13_001809</name>
</gene>
<accession>A0AAJ1T2B6</accession>
<feature type="transmembrane region" description="Helical" evidence="1">
    <location>
        <begin position="86"/>
        <end position="113"/>
    </location>
</feature>
<feature type="transmembrane region" description="Helical" evidence="1">
    <location>
        <begin position="7"/>
        <end position="32"/>
    </location>
</feature>
<feature type="transmembrane region" description="Helical" evidence="1">
    <location>
        <begin position="155"/>
        <end position="183"/>
    </location>
</feature>
<feature type="transmembrane region" description="Helical" evidence="1">
    <location>
        <begin position="227"/>
        <end position="253"/>
    </location>
</feature>
<protein>
    <submittedName>
        <fullName evidence="2">Uncharacterized protein YybS (DUF2232 family)</fullName>
    </submittedName>
</protein>
<comment type="caution">
    <text evidence="2">The sequence shown here is derived from an EMBL/GenBank/DDBJ whole genome shotgun (WGS) entry which is preliminary data.</text>
</comment>
<evidence type="ECO:0000313" key="2">
    <source>
        <dbReference type="EMBL" id="MDQ0215396.1"/>
    </source>
</evidence>
<dbReference type="RefSeq" id="WP_307257396.1">
    <property type="nucleotide sequence ID" value="NZ_JAUSUC010000019.1"/>
</dbReference>
<dbReference type="AlphaFoldDB" id="A0AAJ1T2B6"/>
<feature type="transmembrane region" description="Helical" evidence="1">
    <location>
        <begin position="204"/>
        <end position="221"/>
    </location>
</feature>
<sequence>MVAIFTVLLLVSIYIPVLWIISMLFLILPFFIYSAKYPQKYSTLMVLASSVISMIIGGVFSIGLALAYGTTGLVMGYFVQMKKGKFAIYMAGSLTFLVNTILQYVIAIAFFQINFIEDFTKMFKESYTQSINLMKQLGQPVPDNMMEQFNEMLNLIQILMPSLLVLASFLIVLLMMIVNFPIAKRLGIQVPNWAPFREWQVPKSVLWYYLILLLGNLIVAPEPGSTWYIASVNLMFMLQLCFYIQGLAFIYFYGHYKNWTKAIPIIITIVSILFLPILYFIRLLGIIDLGFHLRQRLQQKS</sequence>
<dbReference type="PANTHER" id="PTHR41324:SF1">
    <property type="entry name" value="DUF2232 DOMAIN-CONTAINING PROTEIN"/>
    <property type="match status" value="1"/>
</dbReference>